<dbReference type="KEGG" id="pht:BLM14_18345"/>
<evidence type="ECO:0000313" key="1">
    <source>
        <dbReference type="EMBL" id="PIO41334.1"/>
    </source>
</evidence>
<gene>
    <name evidence="2" type="ORF">B5P45_14340</name>
    <name evidence="1" type="ORF">B5P45_28490</name>
</gene>
<reference evidence="1" key="1">
    <citation type="journal article" date="2017" name="Int J Environ Stud">
        <title>Does the Miocene-Pliocene relict legume Oxytropis triphylla form nitrogen-fixing nodules with a combination of bacterial strains?</title>
        <authorList>
            <person name="Safronova V."/>
            <person name="Belimov A."/>
            <person name="Sazanova A."/>
            <person name="Kuznetsova I."/>
            <person name="Popova J."/>
            <person name="Andronov E."/>
            <person name="Verkhozina A."/>
            <person name="Tikhonovich I."/>
        </authorList>
    </citation>
    <scope>NUCLEOTIDE SEQUENCE</scope>
    <source>
        <strain evidence="1">Tri-38</strain>
    </source>
</reference>
<evidence type="ECO:0000313" key="3">
    <source>
        <dbReference type="Proteomes" id="UP000232163"/>
    </source>
</evidence>
<dbReference type="KEGG" id="pht:BLM14_24340"/>
<keyword evidence="3" id="KW-1185">Reference proteome</keyword>
<dbReference type="OrthoDB" id="8117044at2"/>
<proteinExistence type="predicted"/>
<dbReference type="AlphaFoldDB" id="A0A2N9VPB6"/>
<dbReference type="EMBL" id="MZMT01000035">
    <property type="protein sequence ID" value="PIO43772.1"/>
    <property type="molecule type" value="Genomic_DNA"/>
</dbReference>
<name>A0A2N9VPB6_9HYPH</name>
<evidence type="ECO:0000313" key="2">
    <source>
        <dbReference type="EMBL" id="PIO43772.1"/>
    </source>
</evidence>
<dbReference type="RefSeq" id="WP_100000747.1">
    <property type="nucleotide sequence ID" value="NZ_CP017940.1"/>
</dbReference>
<protein>
    <submittedName>
        <fullName evidence="1">Uncharacterized protein</fullName>
    </submittedName>
</protein>
<dbReference type="EMBL" id="MZMT01000062">
    <property type="protein sequence ID" value="PIO41334.1"/>
    <property type="molecule type" value="Genomic_DNA"/>
</dbReference>
<organism evidence="1 3">
    <name type="scientific">Phyllobacterium zundukense</name>
    <dbReference type="NCBI Taxonomy" id="1867719"/>
    <lineage>
        <taxon>Bacteria</taxon>
        <taxon>Pseudomonadati</taxon>
        <taxon>Pseudomonadota</taxon>
        <taxon>Alphaproteobacteria</taxon>
        <taxon>Hyphomicrobiales</taxon>
        <taxon>Phyllobacteriaceae</taxon>
        <taxon>Phyllobacterium</taxon>
    </lineage>
</organism>
<dbReference type="Proteomes" id="UP000232163">
    <property type="component" value="Unassembled WGS sequence"/>
</dbReference>
<accession>A0A2N9VPB6</accession>
<sequence>MRIRELHEIRYEEETANLKLSGLNPFKQAKSVNISIDNPEEFLNAIKTALADAEGKRIRIGKAK</sequence>
<comment type="caution">
    <text evidence="1">The sequence shown here is derived from an EMBL/GenBank/DDBJ whole genome shotgun (WGS) entry which is preliminary data.</text>
</comment>